<reference evidence="4 5" key="1">
    <citation type="submission" date="2021-01" db="EMBL/GenBank/DDBJ databases">
        <title>Whole genome shotgun sequence of Cellulomonas phragmiteti NBRC 110785.</title>
        <authorList>
            <person name="Komaki H."/>
            <person name="Tamura T."/>
        </authorList>
    </citation>
    <scope>NUCLEOTIDE SEQUENCE [LARGE SCALE GENOMIC DNA]</scope>
    <source>
        <strain evidence="4 5">NBRC 110785</strain>
    </source>
</reference>
<keyword evidence="1" id="KW-0812">Transmembrane</keyword>
<keyword evidence="5" id="KW-1185">Reference proteome</keyword>
<gene>
    <name evidence="4" type="ORF">Cph01nite_32290</name>
</gene>
<dbReference type="InterPro" id="IPR050706">
    <property type="entry name" value="Cyclic-di-GMP_PDE-like"/>
</dbReference>
<keyword evidence="1" id="KW-0472">Membrane</keyword>
<dbReference type="Proteomes" id="UP000614741">
    <property type="component" value="Unassembled WGS sequence"/>
</dbReference>
<accession>A0ABQ4DR56</accession>
<evidence type="ECO:0000256" key="1">
    <source>
        <dbReference type="SAM" id="Phobius"/>
    </source>
</evidence>
<evidence type="ECO:0000259" key="2">
    <source>
        <dbReference type="PROSITE" id="PS50883"/>
    </source>
</evidence>
<proteinExistence type="predicted"/>
<evidence type="ECO:0008006" key="6">
    <source>
        <dbReference type="Google" id="ProtNLM"/>
    </source>
</evidence>
<dbReference type="InterPro" id="IPR029787">
    <property type="entry name" value="Nucleotide_cyclase"/>
</dbReference>
<comment type="caution">
    <text evidence="4">The sequence shown here is derived from an EMBL/GenBank/DDBJ whole genome shotgun (WGS) entry which is preliminary data.</text>
</comment>
<dbReference type="PROSITE" id="PS50883">
    <property type="entry name" value="EAL"/>
    <property type="match status" value="1"/>
</dbReference>
<dbReference type="Gene3D" id="3.30.70.270">
    <property type="match status" value="1"/>
</dbReference>
<dbReference type="CDD" id="cd01948">
    <property type="entry name" value="EAL"/>
    <property type="match status" value="1"/>
</dbReference>
<feature type="domain" description="GGDEF" evidence="3">
    <location>
        <begin position="199"/>
        <end position="319"/>
    </location>
</feature>
<dbReference type="RefSeq" id="WP_203675746.1">
    <property type="nucleotide sequence ID" value="NZ_BONP01000026.1"/>
</dbReference>
<dbReference type="Pfam" id="PF00990">
    <property type="entry name" value="GGDEF"/>
    <property type="match status" value="1"/>
</dbReference>
<evidence type="ECO:0000259" key="3">
    <source>
        <dbReference type="PROSITE" id="PS50887"/>
    </source>
</evidence>
<feature type="transmembrane region" description="Helical" evidence="1">
    <location>
        <begin position="45"/>
        <end position="64"/>
    </location>
</feature>
<dbReference type="PROSITE" id="PS50887">
    <property type="entry name" value="GGDEF"/>
    <property type="match status" value="1"/>
</dbReference>
<dbReference type="SUPFAM" id="SSF141868">
    <property type="entry name" value="EAL domain-like"/>
    <property type="match status" value="1"/>
</dbReference>
<dbReference type="InterPro" id="IPR001633">
    <property type="entry name" value="EAL_dom"/>
</dbReference>
<organism evidence="4 5">
    <name type="scientific">Cellulomonas phragmiteti</name>
    <dbReference type="NCBI Taxonomy" id="478780"/>
    <lineage>
        <taxon>Bacteria</taxon>
        <taxon>Bacillati</taxon>
        <taxon>Actinomycetota</taxon>
        <taxon>Actinomycetes</taxon>
        <taxon>Micrococcales</taxon>
        <taxon>Cellulomonadaceae</taxon>
        <taxon>Cellulomonas</taxon>
    </lineage>
</organism>
<feature type="domain" description="EAL" evidence="2">
    <location>
        <begin position="321"/>
        <end position="575"/>
    </location>
</feature>
<dbReference type="Gene3D" id="3.20.20.450">
    <property type="entry name" value="EAL domain"/>
    <property type="match status" value="1"/>
</dbReference>
<feature type="transmembrane region" description="Helical" evidence="1">
    <location>
        <begin position="71"/>
        <end position="89"/>
    </location>
</feature>
<dbReference type="SUPFAM" id="SSF55073">
    <property type="entry name" value="Nucleotide cyclase"/>
    <property type="match status" value="1"/>
</dbReference>
<evidence type="ECO:0000313" key="4">
    <source>
        <dbReference type="EMBL" id="GIG41467.1"/>
    </source>
</evidence>
<dbReference type="InterPro" id="IPR000160">
    <property type="entry name" value="GGDEF_dom"/>
</dbReference>
<dbReference type="NCBIfam" id="TIGR00254">
    <property type="entry name" value="GGDEF"/>
    <property type="match status" value="1"/>
</dbReference>
<name>A0ABQ4DR56_9CELL</name>
<dbReference type="EMBL" id="BONP01000026">
    <property type="protein sequence ID" value="GIG41467.1"/>
    <property type="molecule type" value="Genomic_DNA"/>
</dbReference>
<feature type="transmembrane region" description="Helical" evidence="1">
    <location>
        <begin position="143"/>
        <end position="163"/>
    </location>
</feature>
<keyword evidence="1" id="KW-1133">Transmembrane helix</keyword>
<dbReference type="SMART" id="SM00267">
    <property type="entry name" value="GGDEF"/>
    <property type="match status" value="1"/>
</dbReference>
<dbReference type="PANTHER" id="PTHR33121:SF70">
    <property type="entry name" value="SIGNALING PROTEIN YKOW"/>
    <property type="match status" value="1"/>
</dbReference>
<dbReference type="InterPro" id="IPR035919">
    <property type="entry name" value="EAL_sf"/>
</dbReference>
<sequence>MATSTRTGTSDVLVRTTAFLFTVGGVSAALLSLDVVRVDGPRGGPLLGLALAAAATGPVLLAVGPRIPTRGLAATVLVGGAALGIGTSMAPTLTLALASAALAMLVAIESMLFLRRRVAWVLVAVAVTCQVVPLLVVHDVPPLVCAAYAVLWVGVAWAVGVLARHASTAGVDALTGLADRRGWDAALEQAIDRRERRGVPLSLALVDIDHFKLVNDEGGHAAGDDLLRATADAWRELDVPGMVLGRRGGDEFAVLLPGVTGPEAHAVADRLCAAAPAAASCGVAEHVEGETVAEVLRRTDTALYAAKAAGRGRTVLSERRRSRLVDDLVRGLAAGDLRVALQPIVDVASCTVVGVEALARWDHPRLGPVPPVEFVAAAEDGGVIDQLGAAVLALACADAHVLQAAWGHPVQMGINVSGRELVGQGYAARVLAGLQAARWPATQFVLEVTESVVEASGPAALRALRTLREGGIRIAIDDFGTGYSSLSRLDELPADYLKLDRQFLTSLTTSTRRTGMVRALLGLCAELDMRVIAEGVETAEQATLLEELGCPAAQGYHYGRPVPVAELAARPWRMVPAAPPVASGG</sequence>
<dbReference type="CDD" id="cd01949">
    <property type="entry name" value="GGDEF"/>
    <property type="match status" value="1"/>
</dbReference>
<protein>
    <recommendedName>
        <fullName evidence="6">GGDEF-domain containing protein</fullName>
    </recommendedName>
</protein>
<evidence type="ECO:0000313" key="5">
    <source>
        <dbReference type="Proteomes" id="UP000614741"/>
    </source>
</evidence>
<dbReference type="InterPro" id="IPR043128">
    <property type="entry name" value="Rev_trsase/Diguanyl_cyclase"/>
</dbReference>
<feature type="transmembrane region" description="Helical" evidence="1">
    <location>
        <begin position="119"/>
        <end position="137"/>
    </location>
</feature>
<dbReference type="Pfam" id="PF00563">
    <property type="entry name" value="EAL"/>
    <property type="match status" value="1"/>
</dbReference>
<feature type="transmembrane region" description="Helical" evidence="1">
    <location>
        <begin position="12"/>
        <end position="33"/>
    </location>
</feature>
<dbReference type="SMART" id="SM00052">
    <property type="entry name" value="EAL"/>
    <property type="match status" value="1"/>
</dbReference>
<dbReference type="PANTHER" id="PTHR33121">
    <property type="entry name" value="CYCLIC DI-GMP PHOSPHODIESTERASE PDEF"/>
    <property type="match status" value="1"/>
</dbReference>